<evidence type="ECO:0000256" key="3">
    <source>
        <dbReference type="ARBA" id="ARBA00022552"/>
    </source>
</evidence>
<dbReference type="Proteomes" id="UP000652761">
    <property type="component" value="Unassembled WGS sequence"/>
</dbReference>
<keyword evidence="5" id="KW-0539">Nucleus</keyword>
<dbReference type="Gene3D" id="1.25.40.10">
    <property type="entry name" value="Tetratricopeptide repeat domain"/>
    <property type="match status" value="2"/>
</dbReference>
<dbReference type="OrthoDB" id="28112at2759"/>
<feature type="non-terminal residue" evidence="11">
    <location>
        <position position="1"/>
    </location>
</feature>
<dbReference type="GO" id="GO:0030515">
    <property type="term" value="F:snoRNA binding"/>
    <property type="evidence" value="ECO:0007669"/>
    <property type="project" value="InterPro"/>
</dbReference>
<dbReference type="GO" id="GO:0000462">
    <property type="term" value="P:maturation of SSU-rRNA from tricistronic rRNA transcript (SSU-rRNA, 5.8S rRNA, LSU-rRNA)"/>
    <property type="evidence" value="ECO:0007669"/>
    <property type="project" value="InterPro"/>
</dbReference>
<keyword evidence="3" id="KW-0698">rRNA processing</keyword>
<evidence type="ECO:0000256" key="4">
    <source>
        <dbReference type="ARBA" id="ARBA00022737"/>
    </source>
</evidence>
<protein>
    <recommendedName>
        <fullName evidence="13">U3 small nucleolar RNA-associated protein 6</fullName>
    </recommendedName>
</protein>
<feature type="domain" description="U3 small nucleolar RNA-associated protein 6 N-terminal" evidence="9">
    <location>
        <begin position="88"/>
        <end position="163"/>
    </location>
</feature>
<feature type="signal peptide" evidence="8">
    <location>
        <begin position="1"/>
        <end position="36"/>
    </location>
</feature>
<accession>A0A843X8X7</accession>
<evidence type="ECO:0000313" key="12">
    <source>
        <dbReference type="Proteomes" id="UP000652761"/>
    </source>
</evidence>
<feature type="domain" description="U3 small nucleolar RNA-associated protein 6 homolog C-terminal" evidence="10">
    <location>
        <begin position="444"/>
        <end position="616"/>
    </location>
</feature>
<sequence length="658" mass="75581">GLRLASRPWASSRLGSVSPAWLVVSLVRVAESLASAAEPGRGPEVAAWKAAPGGPRPPDPRLPALGAQIGPGSAEEEAAMADVVQFRLERMVDELEDLERRGLFTNDEIAEIVRRRRDFEYRLKRPRPLKQDFLDYVDYEIQLDALRVLRKKKILGELKRQRRRDDEAGKGKKKGGKLWKRSISDVAGVLRILEIYRLAVVRYKGDLDLWFRYLEFCRERRHGRMKQALAQAIRFHPKVPGLWIYAAAWEFDQNLNVAAARALMQNGLRECPTSEDIWIEYLRMELTYLNKLKARKVAIGEDVKTLDKDKCKNDEAKKWKEENEDLFMSLDQGGVAEESGLQEGALKESENFFWEQGSNILRTIYHGAVEAIPSSISLRKQFLEILDNVDLAHSEELKGEVMADIKKEFSNEEDYWDWIARLEISEVLNGKDLKKEEALHRWNKTIQVYEQAVHLLPSAKMFSLYAKCLSNVIFPEVDENYSILQKLGIDTTEFASDLLRVYERAESCGCLTSDIAHEYVSYFLQVGRLDEARKLSERLCNGAHSKASNLWSLRISIEMKWLTYKSTSISTDELNHVFKLLKHAVDKVAMSETEFLWQMAIKFFSNRKEYFEKLVQSFMFQLAKTAGGDGGYFISCAIVNCILQRDGVKHARGMYQRL</sequence>
<evidence type="ECO:0000313" key="11">
    <source>
        <dbReference type="EMBL" id="MQM15773.1"/>
    </source>
</evidence>
<evidence type="ECO:0000256" key="8">
    <source>
        <dbReference type="SAM" id="SignalP"/>
    </source>
</evidence>
<gene>
    <name evidence="11" type="ORF">Taro_048723</name>
</gene>
<evidence type="ECO:0000259" key="9">
    <source>
        <dbReference type="Pfam" id="PF08640"/>
    </source>
</evidence>
<dbReference type="SUPFAM" id="SSF48452">
    <property type="entry name" value="TPR-like"/>
    <property type="match status" value="1"/>
</dbReference>
<name>A0A843X8X7_COLES</name>
<feature type="coiled-coil region" evidence="6">
    <location>
        <begin position="81"/>
        <end position="108"/>
    </location>
</feature>
<feature type="non-terminal residue" evidence="11">
    <location>
        <position position="658"/>
    </location>
</feature>
<dbReference type="GO" id="GO:0034388">
    <property type="term" value="C:Pwp2p-containing subcomplex of 90S preribosome"/>
    <property type="evidence" value="ECO:0007669"/>
    <property type="project" value="TreeGrafter"/>
</dbReference>
<organism evidence="11 12">
    <name type="scientific">Colocasia esculenta</name>
    <name type="common">Wild taro</name>
    <name type="synonym">Arum esculentum</name>
    <dbReference type="NCBI Taxonomy" id="4460"/>
    <lineage>
        <taxon>Eukaryota</taxon>
        <taxon>Viridiplantae</taxon>
        <taxon>Streptophyta</taxon>
        <taxon>Embryophyta</taxon>
        <taxon>Tracheophyta</taxon>
        <taxon>Spermatophyta</taxon>
        <taxon>Magnoliopsida</taxon>
        <taxon>Liliopsida</taxon>
        <taxon>Araceae</taxon>
        <taxon>Aroideae</taxon>
        <taxon>Colocasieae</taxon>
        <taxon>Colocasia</taxon>
    </lineage>
</organism>
<dbReference type="InterPro" id="IPR055347">
    <property type="entry name" value="UTP6_N"/>
</dbReference>
<dbReference type="GO" id="GO:0032040">
    <property type="term" value="C:small-subunit processome"/>
    <property type="evidence" value="ECO:0007669"/>
    <property type="project" value="TreeGrafter"/>
</dbReference>
<dbReference type="AlphaFoldDB" id="A0A843X8X7"/>
<keyword evidence="8" id="KW-0732">Signal</keyword>
<dbReference type="InterPro" id="IPR003107">
    <property type="entry name" value="HAT"/>
</dbReference>
<evidence type="ECO:0000259" key="10">
    <source>
        <dbReference type="Pfam" id="PF24892"/>
    </source>
</evidence>
<evidence type="ECO:0000256" key="5">
    <source>
        <dbReference type="ARBA" id="ARBA00023242"/>
    </source>
</evidence>
<proteinExistence type="inferred from homology"/>
<reference evidence="11" key="1">
    <citation type="submission" date="2017-07" db="EMBL/GenBank/DDBJ databases">
        <title>Taro Niue Genome Assembly and Annotation.</title>
        <authorList>
            <person name="Atibalentja N."/>
            <person name="Keating K."/>
            <person name="Fields C.J."/>
        </authorList>
    </citation>
    <scope>NUCLEOTIDE SEQUENCE</scope>
    <source>
        <strain evidence="11">Niue_2</strain>
        <tissue evidence="11">Leaf</tissue>
    </source>
</reference>
<dbReference type="InterPro" id="IPR056907">
    <property type="entry name" value="UTP6_C"/>
</dbReference>
<evidence type="ECO:0000256" key="7">
    <source>
        <dbReference type="SAM" id="MobiDB-lite"/>
    </source>
</evidence>
<evidence type="ECO:0000256" key="2">
    <source>
        <dbReference type="ARBA" id="ARBA00010734"/>
    </source>
</evidence>
<evidence type="ECO:0000256" key="1">
    <source>
        <dbReference type="ARBA" id="ARBA00004604"/>
    </source>
</evidence>
<dbReference type="SMART" id="SM00386">
    <property type="entry name" value="HAT"/>
    <property type="match status" value="6"/>
</dbReference>
<dbReference type="Pfam" id="PF08640">
    <property type="entry name" value="U3_assoc_6"/>
    <property type="match status" value="1"/>
</dbReference>
<dbReference type="EMBL" id="NMUH01006681">
    <property type="protein sequence ID" value="MQM15773.1"/>
    <property type="molecule type" value="Genomic_DNA"/>
</dbReference>
<keyword evidence="12" id="KW-1185">Reference proteome</keyword>
<comment type="similarity">
    <text evidence="2">Belongs to the UTP6 family.</text>
</comment>
<keyword evidence="6" id="KW-0175">Coiled coil</keyword>
<dbReference type="PANTHER" id="PTHR23271:SF1">
    <property type="entry name" value="U3 SMALL NUCLEOLAR RNA-ASSOCIATED PROTEIN 6 HOMOLOG"/>
    <property type="match status" value="1"/>
</dbReference>
<evidence type="ECO:0008006" key="13">
    <source>
        <dbReference type="Google" id="ProtNLM"/>
    </source>
</evidence>
<dbReference type="InterPro" id="IPR013949">
    <property type="entry name" value="Utp6"/>
</dbReference>
<keyword evidence="4" id="KW-0677">Repeat</keyword>
<dbReference type="InterPro" id="IPR011990">
    <property type="entry name" value="TPR-like_helical_dom_sf"/>
</dbReference>
<comment type="subcellular location">
    <subcellularLocation>
        <location evidence="1">Nucleus</location>
        <location evidence="1">Nucleolus</location>
    </subcellularLocation>
</comment>
<evidence type="ECO:0000256" key="6">
    <source>
        <dbReference type="SAM" id="Coils"/>
    </source>
</evidence>
<feature type="chain" id="PRO_5032766056" description="U3 small nucleolar RNA-associated protein 6" evidence="8">
    <location>
        <begin position="37"/>
        <end position="658"/>
    </location>
</feature>
<dbReference type="Pfam" id="PF24892">
    <property type="entry name" value="UTP6_C"/>
    <property type="match status" value="1"/>
</dbReference>
<dbReference type="PANTHER" id="PTHR23271">
    <property type="entry name" value="HEPATOCELLULAR CARCINOMA-ASSOCIATED ANTIGEN 66"/>
    <property type="match status" value="1"/>
</dbReference>
<comment type="caution">
    <text evidence="11">The sequence shown here is derived from an EMBL/GenBank/DDBJ whole genome shotgun (WGS) entry which is preliminary data.</text>
</comment>
<feature type="region of interest" description="Disordered" evidence="7">
    <location>
        <begin position="41"/>
        <end position="60"/>
    </location>
</feature>